<proteinExistence type="predicted"/>
<reference evidence="1 2" key="1">
    <citation type="journal article" date="2021" name="Appl. Environ. Microbiol.">
        <title>Genetic linkage and physical mapping for an oyster mushroom Pleurotus cornucopiae and QTL analysis for the trait cap color.</title>
        <authorList>
            <person name="Zhang Y."/>
            <person name="Gao W."/>
            <person name="Sonnenberg A."/>
            <person name="Chen Q."/>
            <person name="Zhang J."/>
            <person name="Huang C."/>
        </authorList>
    </citation>
    <scope>NUCLEOTIDE SEQUENCE [LARGE SCALE GENOMIC DNA]</scope>
    <source>
        <strain evidence="1">CCMSSC00406</strain>
    </source>
</reference>
<sequence length="997" mass="111156">MSAARSRTTDNVLANSKAILDIVSTAPVPILGPVLSAATKVLAEVESARALKESCIILATRATSIVASIYLAVVNQAPVSAISELNITCLSDQRLRDGQASELVTRQINSNYLLWDSEVIPSNQIEDDVDMNSSGFKHGSLIRGRYNNKVIICKRYHYDDEDSLKEFNREKATWMVLWHPGIVRFLGCSPTGHPLPYVVLSGGNPQYGNAALVFRQRLQQQSVAASFLSALSILRGVSSALRHIGTHFQLHPTELDEFAKVSNFMVDQQGSPVLGRNIVMKAPERGKPRQDQLDRLLGLFYMLVEQLFFVDQPVFPFESWKAVGERRTFAHLRPLLRLAAWDPYVDFPAMVQRILDLSDSLDAFSPPSAVPFPAIRKGLLAVKGLDHFMYIRPRQAWAARMFDIGYVRQEQFVRLVNIQEAYNLHTLAIIEDQATLTLPGVQDDDILNLAGNVTRYTFRNTDNASIQRRLNGRMLADSAGAVQLLLQFAPQVIREYGDSHGNLCLSDLILGAGITFQNTPPPNLYFYELPVQSEPWGFWSLSESLDTGACQKLNATYITRSGEGTIIVVSAVPSILGWYMLGLVLILTVFVQCFWPTLEADGFDWDSVKATTTYRWQRCYEQYQCTRLKVPLNYTDLSSGWVGLAIIRVPSLFSTTSPLYRGPLIVNPGGPGGSGVGLVLRSGMDFSRILDGRFDIIGLDPRGIGRSTPQVKFFGAYSEQALWLDGEYPDALNASAEVLPRSVARAQLMGHLAEDRDDGTLRHITTENIARDMLSIVRASGDDKLQYWGFSWGTILGVVFATLFPDHVGRMVLDGVIDAEDYYATLWSNNLLDTNKTLQHFFQACVDAGPTDCAFYASNATKIAYNLDRLYDVVKAQPVPVYQGRTYGLVDYSLLRRAVFTALYSPFTMFKPLAQGLADLKAGNGDSIYSLVNRPRFECADAEDHQYSNQYESGTALHCLDGDEVHDSPAELRRFYEKMTEYTTLAELWAVVRIRCS</sequence>
<name>A0ACB7IQ24_PLECO</name>
<evidence type="ECO:0000313" key="1">
    <source>
        <dbReference type="EMBL" id="KAG9219594.1"/>
    </source>
</evidence>
<keyword evidence="2" id="KW-1185">Reference proteome</keyword>
<accession>A0ACB7IQ24</accession>
<protein>
    <submittedName>
        <fullName evidence="1">Uncharacterized protein</fullName>
    </submittedName>
</protein>
<dbReference type="EMBL" id="WQMT02000009">
    <property type="protein sequence ID" value="KAG9219594.1"/>
    <property type="molecule type" value="Genomic_DNA"/>
</dbReference>
<gene>
    <name evidence="1" type="ORF">CCMSSC00406_0008199</name>
</gene>
<comment type="caution">
    <text evidence="1">The sequence shown here is derived from an EMBL/GenBank/DDBJ whole genome shotgun (WGS) entry which is preliminary data.</text>
</comment>
<organism evidence="1 2">
    <name type="scientific">Pleurotus cornucopiae</name>
    <name type="common">Cornucopia mushroom</name>
    <dbReference type="NCBI Taxonomy" id="5321"/>
    <lineage>
        <taxon>Eukaryota</taxon>
        <taxon>Fungi</taxon>
        <taxon>Dikarya</taxon>
        <taxon>Basidiomycota</taxon>
        <taxon>Agaricomycotina</taxon>
        <taxon>Agaricomycetes</taxon>
        <taxon>Agaricomycetidae</taxon>
        <taxon>Agaricales</taxon>
        <taxon>Pleurotineae</taxon>
        <taxon>Pleurotaceae</taxon>
        <taxon>Pleurotus</taxon>
    </lineage>
</organism>
<dbReference type="Proteomes" id="UP000824881">
    <property type="component" value="Unassembled WGS sequence"/>
</dbReference>
<evidence type="ECO:0000313" key="2">
    <source>
        <dbReference type="Proteomes" id="UP000824881"/>
    </source>
</evidence>